<evidence type="ECO:0000256" key="12">
    <source>
        <dbReference type="ARBA" id="ARBA00023157"/>
    </source>
</evidence>
<evidence type="ECO:0000256" key="5">
    <source>
        <dbReference type="ARBA" id="ARBA00022679"/>
    </source>
</evidence>
<keyword evidence="10" id="KW-0333">Golgi apparatus</keyword>
<dbReference type="GO" id="GO:0006487">
    <property type="term" value="P:protein N-linked glycosylation"/>
    <property type="evidence" value="ECO:0007669"/>
    <property type="project" value="TreeGrafter"/>
</dbReference>
<keyword evidence="18" id="KW-1185">Reference proteome</keyword>
<evidence type="ECO:0000256" key="14">
    <source>
        <dbReference type="ARBA" id="ARBA00023211"/>
    </source>
</evidence>
<evidence type="ECO:0000256" key="10">
    <source>
        <dbReference type="ARBA" id="ARBA00023034"/>
    </source>
</evidence>
<evidence type="ECO:0000256" key="6">
    <source>
        <dbReference type="ARBA" id="ARBA00022692"/>
    </source>
</evidence>
<evidence type="ECO:0000313" key="17">
    <source>
        <dbReference type="EnsemblMetazoa" id="GAUT041407-PA"/>
    </source>
</evidence>
<proteinExistence type="predicted"/>
<reference evidence="17" key="1">
    <citation type="submission" date="2020-05" db="UniProtKB">
        <authorList>
            <consortium name="EnsemblMetazoa"/>
        </authorList>
    </citation>
    <scope>IDENTIFICATION</scope>
    <source>
        <strain evidence="17">TTRI</strain>
    </source>
</reference>
<dbReference type="GO" id="GO:0005795">
    <property type="term" value="C:Golgi stack"/>
    <property type="evidence" value="ECO:0007669"/>
    <property type="project" value="InterPro"/>
</dbReference>
<dbReference type="InterPro" id="IPR007754">
    <property type="entry name" value="GlcNAc_II"/>
</dbReference>
<evidence type="ECO:0000256" key="16">
    <source>
        <dbReference type="PIRSR" id="PIRSR607754-3"/>
    </source>
</evidence>
<accession>A0A1A9VM63</accession>
<keyword evidence="9" id="KW-1133">Transmembrane helix</keyword>
<keyword evidence="12 16" id="KW-1015">Disulfide bond</keyword>
<keyword evidence="11" id="KW-0472">Membrane</keyword>
<feature type="binding site" evidence="15">
    <location>
        <position position="92"/>
    </location>
    <ligand>
        <name>Mn(2+)</name>
        <dbReference type="ChEBI" id="CHEBI:29035"/>
    </ligand>
</feature>
<evidence type="ECO:0000256" key="15">
    <source>
        <dbReference type="PIRSR" id="PIRSR607754-2"/>
    </source>
</evidence>
<dbReference type="GO" id="GO:0009312">
    <property type="term" value="P:oligosaccharide biosynthetic process"/>
    <property type="evidence" value="ECO:0007669"/>
    <property type="project" value="InterPro"/>
</dbReference>
<feature type="disulfide bond" evidence="16">
    <location>
        <begin position="52"/>
        <end position="75"/>
    </location>
</feature>
<evidence type="ECO:0000313" key="18">
    <source>
        <dbReference type="Proteomes" id="UP000078200"/>
    </source>
</evidence>
<comment type="cofactor">
    <cofactor evidence="1 15">
        <name>Mn(2+)</name>
        <dbReference type="ChEBI" id="CHEBI:29035"/>
    </cofactor>
</comment>
<evidence type="ECO:0000256" key="8">
    <source>
        <dbReference type="ARBA" id="ARBA00022968"/>
    </source>
</evidence>
<dbReference type="STRING" id="7395.A0A1A9VM63"/>
<dbReference type="PANTHER" id="PTHR12871:SF0">
    <property type="entry name" value="ALPHA-1,6-MANNOSYL-GLYCOPROTEIN 2-BETA-N-ACETYLGLUCOSAMINYLTRANSFERASE"/>
    <property type="match status" value="1"/>
</dbReference>
<dbReference type="GO" id="GO:0008455">
    <property type="term" value="F:alpha-1,6-mannosylglycoprotein 2-beta-N-acetylglucosaminyltransferase activity"/>
    <property type="evidence" value="ECO:0007669"/>
    <property type="project" value="InterPro"/>
</dbReference>
<dbReference type="AlphaFoldDB" id="A0A1A9VM63"/>
<evidence type="ECO:0000256" key="3">
    <source>
        <dbReference type="ARBA" id="ARBA00004922"/>
    </source>
</evidence>
<keyword evidence="14 15" id="KW-0464">Manganese</keyword>
<organism evidence="17 18">
    <name type="scientific">Glossina austeni</name>
    <name type="common">Savannah tsetse fly</name>
    <dbReference type="NCBI Taxonomy" id="7395"/>
    <lineage>
        <taxon>Eukaryota</taxon>
        <taxon>Metazoa</taxon>
        <taxon>Ecdysozoa</taxon>
        <taxon>Arthropoda</taxon>
        <taxon>Hexapoda</taxon>
        <taxon>Insecta</taxon>
        <taxon>Pterygota</taxon>
        <taxon>Neoptera</taxon>
        <taxon>Endopterygota</taxon>
        <taxon>Diptera</taxon>
        <taxon>Brachycera</taxon>
        <taxon>Muscomorpha</taxon>
        <taxon>Hippoboscoidea</taxon>
        <taxon>Glossinidae</taxon>
        <taxon>Glossina</taxon>
    </lineage>
</organism>
<evidence type="ECO:0000256" key="2">
    <source>
        <dbReference type="ARBA" id="ARBA00004323"/>
    </source>
</evidence>
<comment type="subcellular location">
    <subcellularLocation>
        <location evidence="2">Golgi apparatus membrane</location>
        <topology evidence="2">Single-pass type II membrane protein</topology>
    </subcellularLocation>
</comment>
<dbReference type="GO" id="GO:0046872">
    <property type="term" value="F:metal ion binding"/>
    <property type="evidence" value="ECO:0007669"/>
    <property type="project" value="UniProtKB-KW"/>
</dbReference>
<name>A0A1A9VM63_GLOAU</name>
<dbReference type="Pfam" id="PF05060">
    <property type="entry name" value="MGAT2"/>
    <property type="match status" value="1"/>
</dbReference>
<evidence type="ECO:0000256" key="13">
    <source>
        <dbReference type="ARBA" id="ARBA00023180"/>
    </source>
</evidence>
<evidence type="ECO:0000256" key="9">
    <source>
        <dbReference type="ARBA" id="ARBA00022989"/>
    </source>
</evidence>
<evidence type="ECO:0000256" key="4">
    <source>
        <dbReference type="ARBA" id="ARBA00022676"/>
    </source>
</evidence>
<protein>
    <submittedName>
        <fullName evidence="17">Uncharacterized protein</fullName>
    </submittedName>
</protein>
<dbReference type="GO" id="GO:0000139">
    <property type="term" value="C:Golgi membrane"/>
    <property type="evidence" value="ECO:0007669"/>
    <property type="project" value="UniProtKB-SubCell"/>
</dbReference>
<dbReference type="Proteomes" id="UP000078200">
    <property type="component" value="Unassembled WGS sequence"/>
</dbReference>
<evidence type="ECO:0000256" key="1">
    <source>
        <dbReference type="ARBA" id="ARBA00001936"/>
    </source>
</evidence>
<sequence length="101" mass="11574">MPYALKSLQINDICVSGHIRRSAEVEVMPWSGSAINMGFAFNRTTWNNIRRCAEYFCFKNDNNWDVSLESLSQKCSQGELLVMIVKEPRVFHLGRCASVKE</sequence>
<dbReference type="UniPathway" id="UPA00378"/>
<dbReference type="VEuPathDB" id="VectorBase:GAUT041407"/>
<comment type="pathway">
    <text evidence="3">Protein modification; protein glycosylation.</text>
</comment>
<evidence type="ECO:0000256" key="7">
    <source>
        <dbReference type="ARBA" id="ARBA00022723"/>
    </source>
</evidence>
<keyword evidence="6" id="KW-0812">Transmembrane</keyword>
<evidence type="ECO:0000256" key="11">
    <source>
        <dbReference type="ARBA" id="ARBA00023136"/>
    </source>
</evidence>
<dbReference type="PANTHER" id="PTHR12871">
    <property type="entry name" value="BETA-1,2-N-ACETYLGLUCOSAMINYLTRANSFERASE II"/>
    <property type="match status" value="1"/>
</dbReference>
<dbReference type="EnsemblMetazoa" id="GAUT041407-RA">
    <property type="protein sequence ID" value="GAUT041407-PA"/>
    <property type="gene ID" value="GAUT041407"/>
</dbReference>
<keyword evidence="7 15" id="KW-0479">Metal-binding</keyword>
<keyword evidence="13" id="KW-0325">Glycoprotein</keyword>
<keyword evidence="5" id="KW-0808">Transferase</keyword>
<keyword evidence="8" id="KW-0735">Signal-anchor</keyword>
<keyword evidence="4" id="KW-0328">Glycosyltransferase</keyword>